<dbReference type="GO" id="GO:0005524">
    <property type="term" value="F:ATP binding"/>
    <property type="evidence" value="ECO:0007669"/>
    <property type="project" value="UniProtKB-KW"/>
</dbReference>
<evidence type="ECO:0000256" key="1">
    <source>
        <dbReference type="ARBA" id="ARBA00022723"/>
    </source>
</evidence>
<dbReference type="PANTHER" id="PTHR48102">
    <property type="entry name" value="ATP-DEPENDENT CLP PROTEASE ATP-BINDING SUBUNIT CLPX-LIKE, MITOCHONDRIAL-RELATED"/>
    <property type="match status" value="1"/>
</dbReference>
<dbReference type="GO" id="GO:0140662">
    <property type="term" value="F:ATP-dependent protein folding chaperone"/>
    <property type="evidence" value="ECO:0007669"/>
    <property type="project" value="InterPro"/>
</dbReference>
<dbReference type="InterPro" id="IPR038366">
    <property type="entry name" value="Znf_CppX_C4_sf"/>
</dbReference>
<dbReference type="GO" id="GO:0008270">
    <property type="term" value="F:zinc ion binding"/>
    <property type="evidence" value="ECO:0007669"/>
    <property type="project" value="UniProtKB-UniRule"/>
</dbReference>
<keyword evidence="6" id="KW-0067">ATP-binding</keyword>
<dbReference type="GO" id="GO:0051301">
    <property type="term" value="P:cell division"/>
    <property type="evidence" value="ECO:0007669"/>
    <property type="project" value="TreeGrafter"/>
</dbReference>
<dbReference type="Pfam" id="PF07724">
    <property type="entry name" value="AAA_2"/>
    <property type="match status" value="1"/>
</dbReference>
<dbReference type="InterPro" id="IPR004487">
    <property type="entry name" value="Clp_protease_ATP-bd_su_ClpX"/>
</dbReference>
<name>A0AAU7QRM1_9FLAO</name>
<feature type="binding site" evidence="4">
    <location>
        <position position="26"/>
    </location>
    <ligand>
        <name>Zn(2+)</name>
        <dbReference type="ChEBI" id="CHEBI:29105"/>
    </ligand>
</feature>
<dbReference type="PANTHER" id="PTHR48102:SF7">
    <property type="entry name" value="ATP-DEPENDENT CLP PROTEASE ATP-BINDING SUBUNIT CLPX-LIKE, MITOCHONDRIAL"/>
    <property type="match status" value="1"/>
</dbReference>
<dbReference type="SUPFAM" id="SSF57716">
    <property type="entry name" value="Glucocorticoid receptor-like (DNA-binding domain)"/>
    <property type="match status" value="1"/>
</dbReference>
<dbReference type="GO" id="GO:0009376">
    <property type="term" value="C:HslUV protease complex"/>
    <property type="evidence" value="ECO:0007669"/>
    <property type="project" value="TreeGrafter"/>
</dbReference>
<evidence type="ECO:0000313" key="6">
    <source>
        <dbReference type="EMBL" id="XBT18386.1"/>
    </source>
</evidence>
<dbReference type="InterPro" id="IPR059188">
    <property type="entry name" value="Znf_CLPX-like"/>
</dbReference>
<dbReference type="EMBL" id="CP157894">
    <property type="protein sequence ID" value="XBT18386.1"/>
    <property type="molecule type" value="Genomic_DNA"/>
</dbReference>
<dbReference type="GO" id="GO:0046983">
    <property type="term" value="F:protein dimerization activity"/>
    <property type="evidence" value="ECO:0007669"/>
    <property type="project" value="UniProtKB-UniRule"/>
</dbReference>
<feature type="domain" description="ClpX-type ZB" evidence="5">
    <location>
        <begin position="1"/>
        <end position="45"/>
    </location>
</feature>
<reference evidence="6" key="1">
    <citation type="submission" date="2024-06" db="EMBL/GenBank/DDBJ databases">
        <title>Diversity, functionality, and evolutionary history of bacterial symbionts in false click beetles (Coleoptera, Throscidae).</title>
        <authorList>
            <person name="Wierz J.C."/>
            <person name="Malm H."/>
            <person name="Kaltenpoth M."/>
            <person name="Engl T."/>
        </authorList>
    </citation>
    <scope>NUCLEOTIDE SEQUENCE</scope>
    <source>
        <strain evidence="6">Tduv</strain>
    </source>
</reference>
<dbReference type="InterPro" id="IPR050052">
    <property type="entry name" value="ATP-dep_Clp_protease_ClpX"/>
</dbReference>
<keyword evidence="1 4" id="KW-0479">Metal-binding</keyword>
<comment type="similarity">
    <text evidence="4">Belongs to the ClpX chaperone family.</text>
</comment>
<accession>A0AAU7QRM1</accession>
<evidence type="ECO:0000256" key="3">
    <source>
        <dbReference type="ARBA" id="ARBA00023186"/>
    </source>
</evidence>
<dbReference type="NCBIfam" id="NF003745">
    <property type="entry name" value="PRK05342.1"/>
    <property type="match status" value="1"/>
</dbReference>
<sequence length="395" mass="46046">MLLCSFCGKSKYEVYLLINQLKVNICNLCILSFKRLLTNILYYRNDNIYIIVEKFKNLNPIYIKNYLDTFIVGQEDAKRILSVAFYMHYKRIYNNLVLNSSLKIDKSNIILIGPTGTGKTYLLKTLSKLFNVPFVIANATSFTESGYVGEDVENILCKLYHNSDYNLNLTEIGIVFIDEIDKICKKFNNNAYNKDISGEGVQQSLLKMLEGSIIEVTINNTKRFMRREIIRINTENILFIVGGAFVNLTYEIFNKLNKNQIGFNTISNKYKKDNMYKYVTHRDLINYGFIPEFIGRLPIITYTNPLNILDLKNIILKVNNSILLQYKKIFDMEKKKFYLSISGLKYIIKKSIKIGIGARSLKNIFNKIFKNIIYNIRNINNVIFINKKFIKKNCK</sequence>
<dbReference type="Gene3D" id="3.40.50.300">
    <property type="entry name" value="P-loop containing nucleotide triphosphate hydrolases"/>
    <property type="match status" value="1"/>
</dbReference>
<dbReference type="NCBIfam" id="TIGR00382">
    <property type="entry name" value="clpX"/>
    <property type="match status" value="1"/>
</dbReference>
<evidence type="ECO:0000259" key="5">
    <source>
        <dbReference type="PROSITE" id="PS51902"/>
    </source>
</evidence>
<protein>
    <submittedName>
        <fullName evidence="6">ATP-dependent Clp protease ATP-binding subunit ClpX</fullName>
    </submittedName>
</protein>
<dbReference type="AlphaFoldDB" id="A0AAU7QRM1"/>
<keyword evidence="6" id="KW-0378">Hydrolase</keyword>
<dbReference type="GO" id="GO:0051082">
    <property type="term" value="F:unfolded protein binding"/>
    <property type="evidence" value="ECO:0007669"/>
    <property type="project" value="UniProtKB-UniRule"/>
</dbReference>
<dbReference type="SMART" id="SM00994">
    <property type="entry name" value="zf-C4_ClpX"/>
    <property type="match status" value="1"/>
</dbReference>
<dbReference type="GO" id="GO:0016887">
    <property type="term" value="F:ATP hydrolysis activity"/>
    <property type="evidence" value="ECO:0007669"/>
    <property type="project" value="InterPro"/>
</dbReference>
<feature type="binding site" evidence="4">
    <location>
        <position position="4"/>
    </location>
    <ligand>
        <name>Zn(2+)</name>
        <dbReference type="ChEBI" id="CHEBI:29105"/>
    </ligand>
</feature>
<evidence type="ECO:0000256" key="2">
    <source>
        <dbReference type="ARBA" id="ARBA00022833"/>
    </source>
</evidence>
<feature type="binding site" evidence="4">
    <location>
        <position position="7"/>
    </location>
    <ligand>
        <name>Zn(2+)</name>
        <dbReference type="ChEBI" id="CHEBI:29105"/>
    </ligand>
</feature>
<dbReference type="InterPro" id="IPR010603">
    <property type="entry name" value="Znf_CppX_C4"/>
</dbReference>
<proteinExistence type="inferred from homology"/>
<dbReference type="InterPro" id="IPR027417">
    <property type="entry name" value="P-loop_NTPase"/>
</dbReference>
<dbReference type="SUPFAM" id="SSF52540">
    <property type="entry name" value="P-loop containing nucleoside triphosphate hydrolases"/>
    <property type="match status" value="1"/>
</dbReference>
<feature type="binding site" evidence="4">
    <location>
        <position position="29"/>
    </location>
    <ligand>
        <name>Zn(2+)</name>
        <dbReference type="ChEBI" id="CHEBI:29105"/>
    </ligand>
</feature>
<organism evidence="6">
    <name type="scientific">Candidatus Shikimatogenerans sp. Tduv</name>
    <dbReference type="NCBI Taxonomy" id="3158567"/>
    <lineage>
        <taxon>Bacteria</taxon>
        <taxon>Pseudomonadati</taxon>
        <taxon>Bacteroidota</taxon>
        <taxon>Flavobacteriia</taxon>
        <taxon>Flavobacteriales</taxon>
        <taxon>Candidatus Shikimatogenerans</taxon>
    </lineage>
</organism>
<dbReference type="Gene3D" id="6.20.220.10">
    <property type="entry name" value="ClpX chaperone, C4-type zinc finger domain"/>
    <property type="match status" value="1"/>
</dbReference>
<evidence type="ECO:0000256" key="4">
    <source>
        <dbReference type="PROSITE-ProRule" id="PRU01250"/>
    </source>
</evidence>
<keyword evidence="6" id="KW-0547">Nucleotide-binding</keyword>
<dbReference type="SMART" id="SM00382">
    <property type="entry name" value="AAA"/>
    <property type="match status" value="1"/>
</dbReference>
<dbReference type="InterPro" id="IPR003959">
    <property type="entry name" value="ATPase_AAA_core"/>
</dbReference>
<dbReference type="PROSITE" id="PS51902">
    <property type="entry name" value="CLPX_ZB"/>
    <property type="match status" value="1"/>
</dbReference>
<dbReference type="GO" id="GO:0051603">
    <property type="term" value="P:proteolysis involved in protein catabolic process"/>
    <property type="evidence" value="ECO:0007669"/>
    <property type="project" value="TreeGrafter"/>
</dbReference>
<keyword evidence="3 4" id="KW-0143">Chaperone</keyword>
<dbReference type="Gene3D" id="1.10.8.60">
    <property type="match status" value="1"/>
</dbReference>
<dbReference type="Pfam" id="PF06689">
    <property type="entry name" value="zf-C4_ClpX"/>
    <property type="match status" value="1"/>
</dbReference>
<dbReference type="GO" id="GO:0008233">
    <property type="term" value="F:peptidase activity"/>
    <property type="evidence" value="ECO:0007669"/>
    <property type="project" value="UniProtKB-KW"/>
</dbReference>
<keyword evidence="2 4" id="KW-0862">Zinc</keyword>
<gene>
    <name evidence="6" type="primary">clpX</name>
    <name evidence="6" type="ORF">ABNO50_00060</name>
</gene>
<dbReference type="InterPro" id="IPR003593">
    <property type="entry name" value="AAA+_ATPase"/>
</dbReference>
<keyword evidence="6" id="KW-0645">Protease</keyword>